<dbReference type="AlphaFoldDB" id="A0A803R8M0"/>
<evidence type="ECO:0000313" key="1">
    <source>
        <dbReference type="EnsemblPlants" id="cds.novel_model_6398_5bd9a17a.1.5bd9b13c"/>
    </source>
</evidence>
<dbReference type="EnsemblPlants" id="novel_model_6398_5bd9a17a.1.5bd9b13c">
    <property type="protein sequence ID" value="cds.novel_model_6398_5bd9a17a.1.5bd9b13c"/>
    <property type="gene ID" value="novel_gene_3342_5bd9a17a"/>
</dbReference>
<name>A0A803R8M0_CANSA</name>
<keyword evidence="2" id="KW-1185">Reference proteome</keyword>
<evidence type="ECO:0000313" key="2">
    <source>
        <dbReference type="Proteomes" id="UP000596661"/>
    </source>
</evidence>
<organism evidence="1 2">
    <name type="scientific">Cannabis sativa</name>
    <name type="common">Hemp</name>
    <name type="synonym">Marijuana</name>
    <dbReference type="NCBI Taxonomy" id="3483"/>
    <lineage>
        <taxon>Eukaryota</taxon>
        <taxon>Viridiplantae</taxon>
        <taxon>Streptophyta</taxon>
        <taxon>Embryophyta</taxon>
        <taxon>Tracheophyta</taxon>
        <taxon>Spermatophyta</taxon>
        <taxon>Magnoliopsida</taxon>
        <taxon>eudicotyledons</taxon>
        <taxon>Gunneridae</taxon>
        <taxon>Pentapetalae</taxon>
        <taxon>rosids</taxon>
        <taxon>fabids</taxon>
        <taxon>Rosales</taxon>
        <taxon>Cannabaceae</taxon>
        <taxon>Cannabis</taxon>
    </lineage>
</organism>
<proteinExistence type="predicted"/>
<reference evidence="1" key="2">
    <citation type="submission" date="2021-03" db="UniProtKB">
        <authorList>
            <consortium name="EnsemblPlants"/>
        </authorList>
    </citation>
    <scope>IDENTIFICATION</scope>
</reference>
<accession>A0A803R8M0</accession>
<dbReference type="Proteomes" id="UP000596661">
    <property type="component" value="Chromosome 7"/>
</dbReference>
<protein>
    <submittedName>
        <fullName evidence="1">Uncharacterized protein</fullName>
    </submittedName>
</protein>
<reference evidence="1" key="1">
    <citation type="submission" date="2018-11" db="EMBL/GenBank/DDBJ databases">
        <authorList>
            <person name="Grassa J C."/>
        </authorList>
    </citation>
    <scope>NUCLEOTIDE SEQUENCE [LARGE SCALE GENOMIC DNA]</scope>
</reference>
<sequence>MNKVVKEKVAKGLVCSFLSLLSQEESRDMGDHHLGLHTMQNLTDNLKIITIIIKTTQRLLCLIIIIIIINKWPQVALLNQNIAEYRRINRNSNNLY</sequence>
<dbReference type="Gramene" id="novel_model_6398_5bd9a17a.1.5bd9b13c">
    <property type="protein sequence ID" value="cds.novel_model_6398_5bd9a17a.1.5bd9b13c"/>
    <property type="gene ID" value="novel_gene_3342_5bd9a17a"/>
</dbReference>
<dbReference type="EMBL" id="UZAU01000661">
    <property type="status" value="NOT_ANNOTATED_CDS"/>
    <property type="molecule type" value="Genomic_DNA"/>
</dbReference>